<protein>
    <submittedName>
        <fullName evidence="1">Uncharacterized protein</fullName>
    </submittedName>
</protein>
<dbReference type="PROSITE" id="PS51257">
    <property type="entry name" value="PROKAR_LIPOPROTEIN"/>
    <property type="match status" value="1"/>
</dbReference>
<evidence type="ECO:0000313" key="2">
    <source>
        <dbReference type="Proteomes" id="UP000178485"/>
    </source>
</evidence>
<organism evidence="1 2">
    <name type="scientific">Petrimonas mucosa</name>
    <dbReference type="NCBI Taxonomy" id="1642646"/>
    <lineage>
        <taxon>Bacteria</taxon>
        <taxon>Pseudomonadati</taxon>
        <taxon>Bacteroidota</taxon>
        <taxon>Bacteroidia</taxon>
        <taxon>Bacteroidales</taxon>
        <taxon>Dysgonomonadaceae</taxon>
        <taxon>Petrimonas</taxon>
    </lineage>
</organism>
<dbReference type="RefSeq" id="WP_154669991.1">
    <property type="nucleotide sequence ID" value="NZ_LT608328.1"/>
</dbReference>
<dbReference type="Proteomes" id="UP000178485">
    <property type="component" value="Chromosome i"/>
</dbReference>
<evidence type="ECO:0000313" key="1">
    <source>
        <dbReference type="EMBL" id="SCM55233.1"/>
    </source>
</evidence>
<gene>
    <name evidence="1" type="ORF">ING2E5A_0152</name>
</gene>
<dbReference type="AlphaFoldDB" id="A0A1G4G390"/>
<dbReference type="KEGG" id="pmuc:ING2E5A_0152"/>
<name>A0A1G4G390_9BACT</name>
<accession>A0A1G4G390</accession>
<keyword evidence="2" id="KW-1185">Reference proteome</keyword>
<dbReference type="EMBL" id="LT608328">
    <property type="protein sequence ID" value="SCM55233.1"/>
    <property type="molecule type" value="Genomic_DNA"/>
</dbReference>
<proteinExistence type="predicted"/>
<sequence>MKTNFRHLLLAIFMIFAACEQDELIVPEQQPEQSKQQLVNPDFPMLQYSSRDAFYAALESGVESTRSTTSNSFISLLDEIPVSLRSASNDDEEMSYYELNGYDELVPNKDFAKLLNPNGEIMVNDTIYLINRNGTYYFPKEKEEEFRNIYAMDSIGTEVSEDLYELADNIYRFDTFKELKDLIEIDLDSLDFETNEVETRSSNNEPNYASFPSYKADRHTWLGKLRQGLFGNDKWYSVEIKNISKKRKVRGRLYAYHYAFYSEAGITGQVKKKNWIGWSKEPAQEIRVGWRPVVLTVKIPELARIQRPVIQQPVLTNVLAEPFPHKTARVEWVHVLLPTDLLTDQQVNQYTQQAIQMAFSHVRSKHNSVTEVKCKNIVMAGPSTIYHVMPDDFIIAYNAKEINRVCLLIPNQAHNFICGPSG</sequence>
<reference evidence="1 2" key="1">
    <citation type="submission" date="2016-08" db="EMBL/GenBank/DDBJ databases">
        <authorList>
            <person name="Seilhamer J.J."/>
        </authorList>
    </citation>
    <scope>NUCLEOTIDE SEQUENCE [LARGE SCALE GENOMIC DNA]</scope>
    <source>
        <strain evidence="1">ING2-E5A</strain>
    </source>
</reference>